<evidence type="ECO:0000256" key="2">
    <source>
        <dbReference type="SAM" id="MobiDB-lite"/>
    </source>
</evidence>
<feature type="region of interest" description="Disordered" evidence="2">
    <location>
        <begin position="28"/>
        <end position="74"/>
    </location>
</feature>
<feature type="coiled-coil region" evidence="1">
    <location>
        <begin position="100"/>
        <end position="134"/>
    </location>
</feature>
<evidence type="ECO:0000313" key="4">
    <source>
        <dbReference type="Proteomes" id="UP001151699"/>
    </source>
</evidence>
<keyword evidence="4" id="KW-1185">Reference proteome</keyword>
<feature type="compositionally biased region" description="Basic and acidic residues" evidence="2">
    <location>
        <begin position="64"/>
        <end position="74"/>
    </location>
</feature>
<accession>A0A9Q0MT75</accession>
<dbReference type="Pfam" id="PF05335">
    <property type="entry name" value="DUF745"/>
    <property type="match status" value="1"/>
</dbReference>
<name>A0A9Q0MT75_9DIPT</name>
<comment type="caution">
    <text evidence="3">The sequence shown here is derived from an EMBL/GenBank/DDBJ whole genome shotgun (WGS) entry which is preliminary data.</text>
</comment>
<keyword evidence="1" id="KW-0175">Coiled coil</keyword>
<organism evidence="3 4">
    <name type="scientific">Pseudolycoriella hygida</name>
    <dbReference type="NCBI Taxonomy" id="35572"/>
    <lineage>
        <taxon>Eukaryota</taxon>
        <taxon>Metazoa</taxon>
        <taxon>Ecdysozoa</taxon>
        <taxon>Arthropoda</taxon>
        <taxon>Hexapoda</taxon>
        <taxon>Insecta</taxon>
        <taxon>Pterygota</taxon>
        <taxon>Neoptera</taxon>
        <taxon>Endopterygota</taxon>
        <taxon>Diptera</taxon>
        <taxon>Nematocera</taxon>
        <taxon>Sciaroidea</taxon>
        <taxon>Sciaridae</taxon>
        <taxon>Pseudolycoriella</taxon>
    </lineage>
</organism>
<reference evidence="3" key="1">
    <citation type="submission" date="2022-07" db="EMBL/GenBank/DDBJ databases">
        <authorList>
            <person name="Trinca V."/>
            <person name="Uliana J.V.C."/>
            <person name="Torres T.T."/>
            <person name="Ward R.J."/>
            <person name="Monesi N."/>
        </authorList>
    </citation>
    <scope>NUCLEOTIDE SEQUENCE</scope>
    <source>
        <strain evidence="3">HSMRA1968</strain>
        <tissue evidence="3">Whole embryos</tissue>
    </source>
</reference>
<dbReference type="EMBL" id="WJQU01000004">
    <property type="protein sequence ID" value="KAJ6636574.1"/>
    <property type="molecule type" value="Genomic_DNA"/>
</dbReference>
<dbReference type="AlphaFoldDB" id="A0A9Q0MT75"/>
<protein>
    <submittedName>
        <fullName evidence="3">Uncharacterized protein</fullName>
    </submittedName>
</protein>
<proteinExistence type="predicted"/>
<gene>
    <name evidence="3" type="ORF">Bhyg_15165</name>
</gene>
<dbReference type="InterPro" id="IPR007999">
    <property type="entry name" value="DUF745"/>
</dbReference>
<dbReference type="Proteomes" id="UP001151699">
    <property type="component" value="Chromosome C"/>
</dbReference>
<dbReference type="OrthoDB" id="7787829at2759"/>
<sequence length="291" mass="32528">MAIFITKFVPLSCFQLNSINPSQFRYGAGQANVPSSPNTEKSSQQTFQPTLQSQPPMSPNAKVDTIEPKTSKEEKNAELQRMVQQLYMAQAQVQLEATEIRRAQSVASEAQKRLEEASNNVRVITTALRSAQETIATTAQHAQTAQLQLAAHDQLLFTARQKVDALSAQLVGLQAEVGIAGDTASINLPALLEKLKEPLHPNEQPKPPLPLLNSVGSATNTDIGYRSAKPYSPNWSDYKQYLFDQQRKNAPPKLKRSNLDWIDHTKDMSTQEMKQLLDWIHEENRKDLLRG</sequence>
<evidence type="ECO:0000313" key="3">
    <source>
        <dbReference type="EMBL" id="KAJ6636574.1"/>
    </source>
</evidence>
<evidence type="ECO:0000256" key="1">
    <source>
        <dbReference type="SAM" id="Coils"/>
    </source>
</evidence>
<feature type="compositionally biased region" description="Polar residues" evidence="2">
    <location>
        <begin position="32"/>
        <end position="55"/>
    </location>
</feature>